<dbReference type="PANTHER" id="PTHR34388:SF1">
    <property type="entry name" value="DNA POLYMERASE III SUBUNIT DELTA"/>
    <property type="match status" value="1"/>
</dbReference>
<comment type="catalytic activity">
    <reaction evidence="7">
        <text>DNA(n) + a 2'-deoxyribonucleoside 5'-triphosphate = DNA(n+1) + diphosphate</text>
        <dbReference type="Rhea" id="RHEA:22508"/>
        <dbReference type="Rhea" id="RHEA-COMP:17339"/>
        <dbReference type="Rhea" id="RHEA-COMP:17340"/>
        <dbReference type="ChEBI" id="CHEBI:33019"/>
        <dbReference type="ChEBI" id="CHEBI:61560"/>
        <dbReference type="ChEBI" id="CHEBI:173112"/>
        <dbReference type="EC" id="2.7.7.7"/>
    </reaction>
</comment>
<dbReference type="EC" id="2.7.7.7" evidence="1"/>
<dbReference type="PANTHER" id="PTHR34388">
    <property type="entry name" value="DNA POLYMERASE III SUBUNIT DELTA"/>
    <property type="match status" value="1"/>
</dbReference>
<evidence type="ECO:0000256" key="4">
    <source>
        <dbReference type="ARBA" id="ARBA00022705"/>
    </source>
</evidence>
<keyword evidence="3 8" id="KW-0548">Nucleotidyltransferase</keyword>
<dbReference type="Proteomes" id="UP001418637">
    <property type="component" value="Unassembled WGS sequence"/>
</dbReference>
<dbReference type="Gene3D" id="3.40.50.300">
    <property type="entry name" value="P-loop containing nucleotide triphosphate hydrolases"/>
    <property type="match status" value="1"/>
</dbReference>
<protein>
    <recommendedName>
        <fullName evidence="1">DNA-directed DNA polymerase</fullName>
        <ecNumber evidence="1">2.7.7.7</ecNumber>
    </recommendedName>
</protein>
<accession>A0ABV0BJA3</accession>
<evidence type="ECO:0000256" key="1">
    <source>
        <dbReference type="ARBA" id="ARBA00012417"/>
    </source>
</evidence>
<evidence type="ECO:0000256" key="7">
    <source>
        <dbReference type="ARBA" id="ARBA00049244"/>
    </source>
</evidence>
<keyword evidence="4" id="KW-0235">DNA replication</keyword>
<dbReference type="SUPFAM" id="SSF48019">
    <property type="entry name" value="post-AAA+ oligomerization domain-like"/>
    <property type="match status" value="1"/>
</dbReference>
<organism evidence="8 9">
    <name type="scientific">Hohaiivirga grylli</name>
    <dbReference type="NCBI Taxonomy" id="3133970"/>
    <lineage>
        <taxon>Bacteria</taxon>
        <taxon>Pseudomonadati</taxon>
        <taxon>Pseudomonadota</taxon>
        <taxon>Alphaproteobacteria</taxon>
        <taxon>Hyphomicrobiales</taxon>
        <taxon>Methylobacteriaceae</taxon>
        <taxon>Hohaiivirga</taxon>
    </lineage>
</organism>
<name>A0ABV0BJA3_9HYPH</name>
<reference evidence="8 9" key="1">
    <citation type="submission" date="2024-04" db="EMBL/GenBank/DDBJ databases">
        <title>A novel species isolated from cricket.</title>
        <authorList>
            <person name="Wang H.-C."/>
        </authorList>
    </citation>
    <scope>NUCLEOTIDE SEQUENCE [LARGE SCALE GENOMIC DNA]</scope>
    <source>
        <strain evidence="8 9">WL0021</strain>
    </source>
</reference>
<sequence length="342" mass="36920">MVALKAGEIDGFMRRFGTGEIRSPIILVYGPDMGLVNERARFFAEKCTENPEDPFQLIRLDGDLLASDPARLVDEATTMGLFGGRRTVWVKPSSKNFAPAVDALLAAPSLDGVAVVIEAGDLGRSSPLRALCEKSKHTIAVPCYADSARDLGAVVDDMFREHGFTLSKDVRLAIISSLGGDRMASRGELSKLLLYVHGQSEVTLEDVEAVLADVSSLAMDAIIDAVFSGNPAGFETDFQRIVAEGTPAAVILNIALRHALSLLQGRIDIEAGKSSGAVVESWRGLHFKRKPHIERQLNRWTSTGLKSAIQSLQASLLDTRRMASMSTDIGGRTLLSLSMRRG</sequence>
<dbReference type="EMBL" id="JBBYXI010000001">
    <property type="protein sequence ID" value="MEN3929615.1"/>
    <property type="molecule type" value="Genomic_DNA"/>
</dbReference>
<dbReference type="InterPro" id="IPR008921">
    <property type="entry name" value="DNA_pol3_clamp-load_cplx_C"/>
</dbReference>
<dbReference type="GO" id="GO:0003887">
    <property type="term" value="F:DNA-directed DNA polymerase activity"/>
    <property type="evidence" value="ECO:0007669"/>
    <property type="project" value="UniProtKB-EC"/>
</dbReference>
<dbReference type="Gene3D" id="1.20.272.10">
    <property type="match status" value="1"/>
</dbReference>
<dbReference type="RefSeq" id="WP_346335613.1">
    <property type="nucleotide sequence ID" value="NZ_JBBYXI010000001.1"/>
</dbReference>
<dbReference type="NCBIfam" id="TIGR01128">
    <property type="entry name" value="holA"/>
    <property type="match status" value="1"/>
</dbReference>
<evidence type="ECO:0000256" key="2">
    <source>
        <dbReference type="ARBA" id="ARBA00022679"/>
    </source>
</evidence>
<keyword evidence="5" id="KW-0239">DNA-directed DNA polymerase</keyword>
<keyword evidence="9" id="KW-1185">Reference proteome</keyword>
<evidence type="ECO:0000313" key="9">
    <source>
        <dbReference type="Proteomes" id="UP001418637"/>
    </source>
</evidence>
<gene>
    <name evidence="8" type="primary">holA</name>
    <name evidence="8" type="ORF">WJT86_00905</name>
</gene>
<comment type="similarity">
    <text evidence="6">Belongs to the DNA polymerase HolA subunit family.</text>
</comment>
<comment type="caution">
    <text evidence="8">The sequence shown here is derived from an EMBL/GenBank/DDBJ whole genome shotgun (WGS) entry which is preliminary data.</text>
</comment>
<keyword evidence="2 8" id="KW-0808">Transferase</keyword>
<proteinExistence type="inferred from homology"/>
<dbReference type="SUPFAM" id="SSF52540">
    <property type="entry name" value="P-loop containing nucleoside triphosphate hydrolases"/>
    <property type="match status" value="1"/>
</dbReference>
<evidence type="ECO:0000256" key="3">
    <source>
        <dbReference type="ARBA" id="ARBA00022695"/>
    </source>
</evidence>
<dbReference type="InterPro" id="IPR005790">
    <property type="entry name" value="DNA_polIII_delta"/>
</dbReference>
<dbReference type="InterPro" id="IPR027417">
    <property type="entry name" value="P-loop_NTPase"/>
</dbReference>
<evidence type="ECO:0000256" key="5">
    <source>
        <dbReference type="ARBA" id="ARBA00022932"/>
    </source>
</evidence>
<evidence type="ECO:0000313" key="8">
    <source>
        <dbReference type="EMBL" id="MEN3929615.1"/>
    </source>
</evidence>
<evidence type="ECO:0000256" key="6">
    <source>
        <dbReference type="ARBA" id="ARBA00034754"/>
    </source>
</evidence>
<dbReference type="Gene3D" id="1.10.8.60">
    <property type="match status" value="1"/>
</dbReference>